<dbReference type="SUPFAM" id="SSF56235">
    <property type="entry name" value="N-terminal nucleophile aminohydrolases (Ntn hydrolases)"/>
    <property type="match status" value="1"/>
</dbReference>
<dbReference type="InParanoid" id="A0A151Z396"/>
<gene>
    <name evidence="3" type="ORF">DLAC_10989</name>
</gene>
<comment type="caution">
    <text evidence="3">The sequence shown here is derived from an EMBL/GenBank/DDBJ whole genome shotgun (WGS) entry which is preliminary data.</text>
</comment>
<dbReference type="OMA" id="GIHIGAG"/>
<proteinExistence type="predicted"/>
<evidence type="ECO:0000313" key="3">
    <source>
        <dbReference type="EMBL" id="KYQ88294.1"/>
    </source>
</evidence>
<feature type="active site" description="Nucleophile" evidence="1">
    <location>
        <position position="265"/>
    </location>
</feature>
<dbReference type="OrthoDB" id="19407at2759"/>
<organism evidence="3 4">
    <name type="scientific">Tieghemostelium lacteum</name>
    <name type="common">Slime mold</name>
    <name type="synonym">Dictyostelium lacteum</name>
    <dbReference type="NCBI Taxonomy" id="361077"/>
    <lineage>
        <taxon>Eukaryota</taxon>
        <taxon>Amoebozoa</taxon>
        <taxon>Evosea</taxon>
        <taxon>Eumycetozoa</taxon>
        <taxon>Dictyostelia</taxon>
        <taxon>Dictyosteliales</taxon>
        <taxon>Raperosteliaceae</taxon>
        <taxon>Tieghemostelium</taxon>
    </lineage>
</organism>
<feature type="site" description="Cleavage; by autolysis" evidence="2">
    <location>
        <begin position="264"/>
        <end position="265"/>
    </location>
</feature>
<protein>
    <submittedName>
        <fullName evidence="3">Putative asparaginase 2</fullName>
    </submittedName>
</protein>
<dbReference type="GO" id="GO:0005737">
    <property type="term" value="C:cytoplasm"/>
    <property type="evidence" value="ECO:0007669"/>
    <property type="project" value="TreeGrafter"/>
</dbReference>
<dbReference type="FunCoup" id="A0A151Z396">
    <property type="interactions" value="2"/>
</dbReference>
<dbReference type="InterPro" id="IPR037464">
    <property type="entry name" value="Taspase1"/>
</dbReference>
<dbReference type="InterPro" id="IPR029055">
    <property type="entry name" value="Ntn_hydrolases_N"/>
</dbReference>
<name>A0A151Z396_TIELA</name>
<keyword evidence="4" id="KW-1185">Reference proteome</keyword>
<dbReference type="AlphaFoldDB" id="A0A151Z396"/>
<dbReference type="PANTHER" id="PTHR10188:SF8">
    <property type="entry name" value="THREONINE ASPARTASE 1"/>
    <property type="match status" value="1"/>
</dbReference>
<dbReference type="Gene3D" id="3.60.20.30">
    <property type="entry name" value="(Glycosyl)asparaginase"/>
    <property type="match status" value="1"/>
</dbReference>
<evidence type="ECO:0000313" key="4">
    <source>
        <dbReference type="Proteomes" id="UP000076078"/>
    </source>
</evidence>
<dbReference type="GO" id="GO:0051604">
    <property type="term" value="P:protein maturation"/>
    <property type="evidence" value="ECO:0007669"/>
    <property type="project" value="TreeGrafter"/>
</dbReference>
<dbReference type="PANTHER" id="PTHR10188">
    <property type="entry name" value="L-ASPARAGINASE"/>
    <property type="match status" value="1"/>
</dbReference>
<evidence type="ECO:0000256" key="2">
    <source>
        <dbReference type="PIRSR" id="PIRSR600246-3"/>
    </source>
</evidence>
<dbReference type="Proteomes" id="UP000076078">
    <property type="component" value="Unassembled WGS sequence"/>
</dbReference>
<reference evidence="3 4" key="1">
    <citation type="submission" date="2015-12" db="EMBL/GenBank/DDBJ databases">
        <title>Dictyostelia acquired genes for synthesis and detection of signals that induce cell-type specialization by lateral gene transfer from prokaryotes.</title>
        <authorList>
            <person name="Gloeckner G."/>
            <person name="Schaap P."/>
        </authorList>
    </citation>
    <scope>NUCLEOTIDE SEQUENCE [LARGE SCALE GENOMIC DNA]</scope>
    <source>
        <strain evidence="3 4">TK</strain>
    </source>
</reference>
<accession>A0A151Z396</accession>
<dbReference type="EMBL" id="LODT01000051">
    <property type="protein sequence ID" value="KYQ88294.1"/>
    <property type="molecule type" value="Genomic_DNA"/>
</dbReference>
<dbReference type="STRING" id="361077.A0A151Z396"/>
<dbReference type="Pfam" id="PF01112">
    <property type="entry name" value="Asparaginase_2"/>
    <property type="match status" value="2"/>
</dbReference>
<sequence length="509" mass="56542">MSEDTQLNDLKQKYPIFIGIHIGAGYHSQKLSIGYRESIKNALNKTFSMVYDRLSIDIQSNVIPESIDSLWVLESVISILEDDPLTNSGVGSNLNIDGEVECDASTMDGQLLCRCNNQCFSSLLKRQSDQSINSICGGGIWAGVGASIGISNPIKVTSEMVRKQRKGLLSLGRQRPMMLVGQGAREWAESHRLPVYEKNPVIGDPLITQQANIRYLNHKARLDTFKYSKHQSTEYQEKHQQQWLNTDNTMKIDDNDNDEDLLNDTVGAIVVDWNGNITSGVSSGGISLKHKGRVGEAAIFGAGCWAQNEILVRDIKSQTDKLVTLVPGVACSSTGVGEQLMKSQVSKECCLKIIKKKYADTGVKSFFEESFLSHSDCFSYLNEYISNQQPQPVNNSKCNSNNNVNNIDEDIEDEEEEEEVEYTDNYNNNYTGESRLGGLIAIKKTTSDNNMNIEFVWGHTTDSMGVGYISSVDSKPRSMISRIYPSSKSKAGHCLEFSARNIVLPIPKK</sequence>
<evidence type="ECO:0000256" key="1">
    <source>
        <dbReference type="PIRSR" id="PIRSR600246-1"/>
    </source>
</evidence>
<dbReference type="CDD" id="cd04514">
    <property type="entry name" value="Taspase1_like"/>
    <property type="match status" value="1"/>
</dbReference>
<dbReference type="GO" id="GO:0004298">
    <property type="term" value="F:threonine-type endopeptidase activity"/>
    <property type="evidence" value="ECO:0007669"/>
    <property type="project" value="InterPro"/>
</dbReference>
<dbReference type="InterPro" id="IPR000246">
    <property type="entry name" value="Peptidase_T2"/>
</dbReference>